<sequence length="408" mass="45876">MLRSITPLPTNSPEYKGIAELNLIYEAGLDRDSRPILILSAHRLPDPSVINYDLILANEFVESDYTLVFFSAPANYRPSWWWLLKAYRALDRRYKKNLKALYVLHLTRSYRIIFDLANRVTSPKFAKKLHYISRLEDLKQLVSLPATLIPDAVSTYDKSIPGARLVAGLETMVVDTSSHAFGRTLSDLAGMEGWDLATEPAVPSVVRQLVEHLVAHGKKSKRDTNIAHLFPFLPAGLDKEGLFRKSPSSEELNEVKAQLNHGQPVDFNLHDVDVAAALLKVFCRDLPTPVFSVDQSLTLCSLVQVKEQLGQQLAASFEEKPFEWRLLCYLLKFLHQVTDHAETNRMTAHNLAVVFAPNLIRAEQNTINLDTAMASQEVAMASATLYLKQMNQGISLLQVLITDCHDLT</sequence>
<name>A0A1X2GUM2_9FUNG</name>
<dbReference type="GO" id="GO:0005737">
    <property type="term" value="C:cytoplasm"/>
    <property type="evidence" value="ECO:0007669"/>
    <property type="project" value="TreeGrafter"/>
</dbReference>
<dbReference type="SMART" id="SM00324">
    <property type="entry name" value="RhoGAP"/>
    <property type="match status" value="1"/>
</dbReference>
<dbReference type="SUPFAM" id="SSF48350">
    <property type="entry name" value="GTPase activation domain, GAP"/>
    <property type="match status" value="1"/>
</dbReference>
<dbReference type="GO" id="GO:0005096">
    <property type="term" value="F:GTPase activator activity"/>
    <property type="evidence" value="ECO:0007669"/>
    <property type="project" value="TreeGrafter"/>
</dbReference>
<dbReference type="STRING" id="101127.A0A1X2GUM2"/>
<dbReference type="AlphaFoldDB" id="A0A1X2GUM2"/>
<organism evidence="2 3">
    <name type="scientific">Hesseltinella vesiculosa</name>
    <dbReference type="NCBI Taxonomy" id="101127"/>
    <lineage>
        <taxon>Eukaryota</taxon>
        <taxon>Fungi</taxon>
        <taxon>Fungi incertae sedis</taxon>
        <taxon>Mucoromycota</taxon>
        <taxon>Mucoromycotina</taxon>
        <taxon>Mucoromycetes</taxon>
        <taxon>Mucorales</taxon>
        <taxon>Cunninghamellaceae</taxon>
        <taxon>Hesseltinella</taxon>
    </lineage>
</organism>
<dbReference type="Pfam" id="PF00620">
    <property type="entry name" value="RhoGAP"/>
    <property type="match status" value="1"/>
</dbReference>
<dbReference type="PROSITE" id="PS50238">
    <property type="entry name" value="RHOGAP"/>
    <property type="match status" value="1"/>
</dbReference>
<dbReference type="PANTHER" id="PTHR45808">
    <property type="entry name" value="RHO GTPASE-ACTIVATING PROTEIN 68F"/>
    <property type="match status" value="1"/>
</dbReference>
<dbReference type="InterPro" id="IPR036865">
    <property type="entry name" value="CRAL-TRIO_dom_sf"/>
</dbReference>
<dbReference type="Proteomes" id="UP000242146">
    <property type="component" value="Unassembled WGS sequence"/>
</dbReference>
<proteinExistence type="predicted"/>
<dbReference type="InterPro" id="IPR008936">
    <property type="entry name" value="Rho_GTPase_activation_prot"/>
</dbReference>
<dbReference type="Pfam" id="PF13716">
    <property type="entry name" value="CRAL_TRIO_2"/>
    <property type="match status" value="1"/>
</dbReference>
<dbReference type="EMBL" id="MCGT01000003">
    <property type="protein sequence ID" value="ORX61722.1"/>
    <property type="molecule type" value="Genomic_DNA"/>
</dbReference>
<dbReference type="Gene3D" id="3.40.525.10">
    <property type="entry name" value="CRAL-TRIO lipid binding domain"/>
    <property type="match status" value="1"/>
</dbReference>
<dbReference type="InterPro" id="IPR001251">
    <property type="entry name" value="CRAL-TRIO_dom"/>
</dbReference>
<accession>A0A1X2GUM2</accession>
<protein>
    <submittedName>
        <fullName evidence="2">Rho GTPase activation protein</fullName>
    </submittedName>
</protein>
<evidence type="ECO:0000313" key="2">
    <source>
        <dbReference type="EMBL" id="ORX61722.1"/>
    </source>
</evidence>
<reference evidence="2 3" key="1">
    <citation type="submission" date="2016-07" db="EMBL/GenBank/DDBJ databases">
        <title>Pervasive Adenine N6-methylation of Active Genes in Fungi.</title>
        <authorList>
            <consortium name="DOE Joint Genome Institute"/>
            <person name="Mondo S.J."/>
            <person name="Dannebaum R.O."/>
            <person name="Kuo R.C."/>
            <person name="Labutti K."/>
            <person name="Haridas S."/>
            <person name="Kuo A."/>
            <person name="Salamov A."/>
            <person name="Ahrendt S.R."/>
            <person name="Lipzen A."/>
            <person name="Sullivan W."/>
            <person name="Andreopoulos W.B."/>
            <person name="Clum A."/>
            <person name="Lindquist E."/>
            <person name="Daum C."/>
            <person name="Ramamoorthy G.K."/>
            <person name="Gryganskyi A."/>
            <person name="Culley D."/>
            <person name="Magnuson J.K."/>
            <person name="James T.Y."/>
            <person name="O'Malley M.A."/>
            <person name="Stajich J.E."/>
            <person name="Spatafora J.W."/>
            <person name="Visel A."/>
            <person name="Grigoriev I.V."/>
        </authorList>
    </citation>
    <scope>NUCLEOTIDE SEQUENCE [LARGE SCALE GENOMIC DNA]</scope>
    <source>
        <strain evidence="2 3">NRRL 3301</strain>
    </source>
</reference>
<keyword evidence="3" id="KW-1185">Reference proteome</keyword>
<dbReference type="Gene3D" id="1.10.555.10">
    <property type="entry name" value="Rho GTPase activation protein"/>
    <property type="match status" value="1"/>
</dbReference>
<dbReference type="CDD" id="cd00159">
    <property type="entry name" value="RhoGAP"/>
    <property type="match status" value="1"/>
</dbReference>
<dbReference type="OrthoDB" id="19923at2759"/>
<dbReference type="InterPro" id="IPR000198">
    <property type="entry name" value="RhoGAP_dom"/>
</dbReference>
<dbReference type="CDD" id="cd00170">
    <property type="entry name" value="SEC14"/>
    <property type="match status" value="1"/>
</dbReference>
<feature type="domain" description="Rho-GAP" evidence="1">
    <location>
        <begin position="183"/>
        <end position="408"/>
    </location>
</feature>
<dbReference type="SUPFAM" id="SSF52087">
    <property type="entry name" value="CRAL/TRIO domain"/>
    <property type="match status" value="1"/>
</dbReference>
<dbReference type="GO" id="GO:0007264">
    <property type="term" value="P:small GTPase-mediated signal transduction"/>
    <property type="evidence" value="ECO:0007669"/>
    <property type="project" value="TreeGrafter"/>
</dbReference>
<gene>
    <name evidence="2" type="ORF">DM01DRAFT_1281030</name>
</gene>
<dbReference type="PANTHER" id="PTHR45808:SF2">
    <property type="entry name" value="RHO GTPASE-ACTIVATING PROTEIN 68F"/>
    <property type="match status" value="1"/>
</dbReference>
<comment type="caution">
    <text evidence="2">The sequence shown here is derived from an EMBL/GenBank/DDBJ whole genome shotgun (WGS) entry which is preliminary data.</text>
</comment>
<evidence type="ECO:0000259" key="1">
    <source>
        <dbReference type="PROSITE" id="PS50238"/>
    </source>
</evidence>
<evidence type="ECO:0000313" key="3">
    <source>
        <dbReference type="Proteomes" id="UP000242146"/>
    </source>
</evidence>